<comment type="similarity">
    <text evidence="1">Belongs to the ATP-dependent AMP-binding enzyme family.</text>
</comment>
<keyword evidence="4" id="KW-0012">Acyltransferase</keyword>
<dbReference type="RefSeq" id="WP_027229322.1">
    <property type="nucleotide sequence ID" value="NZ_CP021281.1"/>
</dbReference>
<dbReference type="GO" id="GO:0006631">
    <property type="term" value="P:fatty acid metabolic process"/>
    <property type="evidence" value="ECO:0007669"/>
    <property type="project" value="TreeGrafter"/>
</dbReference>
<dbReference type="InterPro" id="IPR045851">
    <property type="entry name" value="AMP-bd_C_sf"/>
</dbReference>
<comment type="caution">
    <text evidence="4">The sequence shown here is derived from an EMBL/GenBank/DDBJ whole genome shotgun (WGS) entry which is preliminary data.</text>
</comment>
<keyword evidence="4" id="KW-0808">Transferase</keyword>
<protein>
    <submittedName>
        <fullName evidence="4">Acyl-[ACP]--phospholipid O-acyltransferase</fullName>
    </submittedName>
</protein>
<dbReference type="Gene3D" id="3.30.300.30">
    <property type="match status" value="1"/>
</dbReference>
<dbReference type="AlphaFoldDB" id="A0A3A6UQP5"/>
<dbReference type="InterPro" id="IPR002123">
    <property type="entry name" value="Plipid/glycerol_acylTrfase"/>
</dbReference>
<dbReference type="SUPFAM" id="SSF69593">
    <property type="entry name" value="Glycerol-3-phosphate (1)-acyltransferase"/>
    <property type="match status" value="1"/>
</dbReference>
<dbReference type="EMBL" id="QWDR01000001">
    <property type="protein sequence ID" value="RJY33448.1"/>
    <property type="molecule type" value="Genomic_DNA"/>
</dbReference>
<dbReference type="PANTHER" id="PTHR43201:SF5">
    <property type="entry name" value="MEDIUM-CHAIN ACYL-COA LIGASE ACSF2, MITOCHONDRIAL"/>
    <property type="match status" value="1"/>
</dbReference>
<dbReference type="CDD" id="cd07989">
    <property type="entry name" value="LPLAT_AGPAT-like"/>
    <property type="match status" value="1"/>
</dbReference>
<evidence type="ECO:0000313" key="4">
    <source>
        <dbReference type="EMBL" id="RJY33448.1"/>
    </source>
</evidence>
<dbReference type="Gene3D" id="3.40.50.12780">
    <property type="entry name" value="N-terminal domain of ligase-like"/>
    <property type="match status" value="1"/>
</dbReference>
<evidence type="ECO:0000313" key="5">
    <source>
        <dbReference type="Proteomes" id="UP000277145"/>
    </source>
</evidence>
<dbReference type="PANTHER" id="PTHR43201">
    <property type="entry name" value="ACYL-COA SYNTHETASE"/>
    <property type="match status" value="1"/>
</dbReference>
<dbReference type="SMART" id="SM00563">
    <property type="entry name" value="PlsC"/>
    <property type="match status" value="1"/>
</dbReference>
<dbReference type="PROSITE" id="PS00455">
    <property type="entry name" value="AMP_BINDING"/>
    <property type="match status" value="1"/>
</dbReference>
<accession>A0A3A6UQP5</accession>
<evidence type="ECO:0000256" key="2">
    <source>
        <dbReference type="ARBA" id="ARBA00022598"/>
    </source>
</evidence>
<keyword evidence="2" id="KW-0436">Ligase</keyword>
<proteinExistence type="inferred from homology"/>
<dbReference type="Pfam" id="PF00501">
    <property type="entry name" value="AMP-binding"/>
    <property type="match status" value="1"/>
</dbReference>
<evidence type="ECO:0000259" key="3">
    <source>
        <dbReference type="SMART" id="SM00563"/>
    </source>
</evidence>
<name>A0A3A6UQP5_LEGPN</name>
<dbReference type="SUPFAM" id="SSF56801">
    <property type="entry name" value="Acetyl-CoA synthetase-like"/>
    <property type="match status" value="1"/>
</dbReference>
<dbReference type="InterPro" id="IPR020845">
    <property type="entry name" value="AMP-binding_CS"/>
</dbReference>
<reference evidence="4 5" key="1">
    <citation type="submission" date="2018-08" db="EMBL/GenBank/DDBJ databases">
        <title>Genome Sequences of Legionella pneumophila subsp. pneumophila Isolates, Recovered from a Drinking Water System in a Large Builging.</title>
        <authorList>
            <person name="Gomez-Alvarez V."/>
            <person name="Boczek L."/>
            <person name="King D."/>
            <person name="Pemberton A."/>
            <person name="Pfaller S."/>
            <person name="Rodgers M."/>
            <person name="Santodomingo J."/>
            <person name="Revetta R."/>
        </authorList>
    </citation>
    <scope>NUCLEOTIDE SEQUENCE [LARGE SCALE GENOMIC DNA]</scope>
    <source>
        <strain evidence="4 5">L01C.1</strain>
    </source>
</reference>
<sequence length="733" mass="81892">MMTKTNEENLTWKEKQKQRARAWIKILLEKWFRIEVKGQYQANSHSVIIANRASIIDVLLLSVFLPERLTLALHPDMFKKIWVKTLLFFADVIVVDPGSAQATRVLIRAIRAGKRCLLFPQGLLRQQEDSLKVFEGPGLILQKVGAEVIPVRIEGAEHSIFSNSKNKHRIRIFPKITLHILPAQKLIQDENTGVDREGISLRLFQLISDLSFANSFKPYVLFSALIEGVSIGAKNKTKIEDNNRIPLTYRQFLARCFILGRQIKKQTAIGETVGVMMPTTIAGMVTFFALQAYRRIPAMLNFSMGFYNLYSACNTARIKSIYTARQFIETARLEPLVEELQQAGIRIHYLEDFKSTIHLGNKLSGIFKGFFPTLSYRFLGDKISPDTTGIILFTSGSEGKPKGVALSHANILANCWQMTSRVDFTPRDVLFNSLPIFHCFGLTAGSVLPLVNGLNCFFYPSPLHYKVIPGLVYQTGATILFGTDTFLTGYARAAGKHDFNSVRYIFAGAEKVKPETIRYWSEAFGARIYEGYGATEASPVISLNCPLASVPGSVGMILPFMDFKVEPVEGIVQGGRLKLCGPNIMLGYLDEDKPGVIIEPEDGWHDTGDIVTVNADGFITIAGRAKRFAKIAGEMVSLTAVEGIAASIWPELLHAAVVQKSPRKGEQIFLFTEAEYADKVSFIKKVKERGQSELLVPHMIYPACQIPVLPSGKIDYITLEKQFLEQKETMETV</sequence>
<dbReference type="Proteomes" id="UP000277145">
    <property type="component" value="Unassembled WGS sequence"/>
</dbReference>
<evidence type="ECO:0000256" key="1">
    <source>
        <dbReference type="ARBA" id="ARBA00006432"/>
    </source>
</evidence>
<organism evidence="4 5">
    <name type="scientific">Legionella pneumophila subsp. pneumophila</name>
    <dbReference type="NCBI Taxonomy" id="91891"/>
    <lineage>
        <taxon>Bacteria</taxon>
        <taxon>Pseudomonadati</taxon>
        <taxon>Pseudomonadota</taxon>
        <taxon>Gammaproteobacteria</taxon>
        <taxon>Legionellales</taxon>
        <taxon>Legionellaceae</taxon>
        <taxon>Legionella</taxon>
    </lineage>
</organism>
<dbReference type="GO" id="GO:0016746">
    <property type="term" value="F:acyltransferase activity"/>
    <property type="evidence" value="ECO:0007669"/>
    <property type="project" value="UniProtKB-KW"/>
</dbReference>
<dbReference type="InterPro" id="IPR000873">
    <property type="entry name" value="AMP-dep_synth/lig_dom"/>
</dbReference>
<dbReference type="GO" id="GO:0031956">
    <property type="term" value="F:medium-chain fatty acid-CoA ligase activity"/>
    <property type="evidence" value="ECO:0007669"/>
    <property type="project" value="TreeGrafter"/>
</dbReference>
<dbReference type="InterPro" id="IPR042099">
    <property type="entry name" value="ANL_N_sf"/>
</dbReference>
<dbReference type="Pfam" id="PF01553">
    <property type="entry name" value="Acyltransferase"/>
    <property type="match status" value="1"/>
</dbReference>
<gene>
    <name evidence="4" type="ORF">D1H98_01150</name>
</gene>
<feature type="domain" description="Phospholipid/glycerol acyltransferase" evidence="3">
    <location>
        <begin position="46"/>
        <end position="156"/>
    </location>
</feature>